<dbReference type="Gene3D" id="3.20.20.70">
    <property type="entry name" value="Aldolase class I"/>
    <property type="match status" value="1"/>
</dbReference>
<evidence type="ECO:0000256" key="8">
    <source>
        <dbReference type="ARBA" id="ARBA00047883"/>
    </source>
</evidence>
<keyword evidence="3 9" id="KW-0479">Metal-binding</keyword>
<evidence type="ECO:0000256" key="1">
    <source>
        <dbReference type="ARBA" id="ARBA00005165"/>
    </source>
</evidence>
<keyword evidence="4 9" id="KW-0460">Magnesium</keyword>
<evidence type="ECO:0000256" key="6">
    <source>
        <dbReference type="ARBA" id="ARBA00047334"/>
    </source>
</evidence>
<evidence type="ECO:0000256" key="3">
    <source>
        <dbReference type="ARBA" id="ARBA00022723"/>
    </source>
</evidence>
<comment type="catalytic activity">
    <reaction evidence="7 9 10">
        <text>2-(2-carboxy-4-methylthiazol-5-yl)ethyl phosphate + 4-amino-2-methyl-5-(diphosphooxymethyl)pyrimidine + 2 H(+) = thiamine phosphate + CO2 + diphosphate</text>
        <dbReference type="Rhea" id="RHEA:47848"/>
        <dbReference type="ChEBI" id="CHEBI:15378"/>
        <dbReference type="ChEBI" id="CHEBI:16526"/>
        <dbReference type="ChEBI" id="CHEBI:33019"/>
        <dbReference type="ChEBI" id="CHEBI:37575"/>
        <dbReference type="ChEBI" id="CHEBI:57841"/>
        <dbReference type="ChEBI" id="CHEBI:62890"/>
        <dbReference type="EC" id="2.5.1.3"/>
    </reaction>
</comment>
<comment type="pathway">
    <text evidence="1 9 11">Cofactor biosynthesis; thiamine diphosphate biosynthesis; thiamine phosphate from 4-amino-2-methyl-5-diphosphomethylpyrimidine and 4-methyl-5-(2-phosphoethyl)-thiazole: step 1/1.</text>
</comment>
<feature type="binding site" evidence="9">
    <location>
        <position position="87"/>
    </location>
    <ligand>
        <name>Mg(2+)</name>
        <dbReference type="ChEBI" id="CHEBI:18420"/>
    </ligand>
</feature>
<dbReference type="InterPro" id="IPR022998">
    <property type="entry name" value="ThiamineP_synth_TenI"/>
</dbReference>
<evidence type="ECO:0000256" key="7">
    <source>
        <dbReference type="ARBA" id="ARBA00047851"/>
    </source>
</evidence>
<dbReference type="GO" id="GO:0000287">
    <property type="term" value="F:magnesium ion binding"/>
    <property type="evidence" value="ECO:0007669"/>
    <property type="project" value="UniProtKB-UniRule"/>
</dbReference>
<dbReference type="NCBIfam" id="TIGR00693">
    <property type="entry name" value="thiE"/>
    <property type="match status" value="1"/>
</dbReference>
<evidence type="ECO:0000313" key="14">
    <source>
        <dbReference type="Proteomes" id="UP000183129"/>
    </source>
</evidence>
<dbReference type="Pfam" id="PF02581">
    <property type="entry name" value="TMP-TENI"/>
    <property type="match status" value="1"/>
</dbReference>
<feature type="binding site" evidence="9">
    <location>
        <position position="68"/>
    </location>
    <ligand>
        <name>Mg(2+)</name>
        <dbReference type="ChEBI" id="CHEBI:18420"/>
    </ligand>
</feature>
<evidence type="ECO:0000256" key="11">
    <source>
        <dbReference type="RuleBase" id="RU004253"/>
    </source>
</evidence>
<dbReference type="NCBIfam" id="NF000736">
    <property type="entry name" value="PRK00043.2-3"/>
    <property type="match status" value="1"/>
</dbReference>
<comment type="catalytic activity">
    <reaction evidence="6 9 10">
        <text>4-methyl-5-(2-phosphooxyethyl)-thiazole + 4-amino-2-methyl-5-(diphosphooxymethyl)pyrimidine + H(+) = thiamine phosphate + diphosphate</text>
        <dbReference type="Rhea" id="RHEA:22328"/>
        <dbReference type="ChEBI" id="CHEBI:15378"/>
        <dbReference type="ChEBI" id="CHEBI:33019"/>
        <dbReference type="ChEBI" id="CHEBI:37575"/>
        <dbReference type="ChEBI" id="CHEBI:57841"/>
        <dbReference type="ChEBI" id="CHEBI:58296"/>
        <dbReference type="EC" id="2.5.1.3"/>
    </reaction>
</comment>
<evidence type="ECO:0000256" key="2">
    <source>
        <dbReference type="ARBA" id="ARBA00022679"/>
    </source>
</evidence>
<feature type="binding site" evidence="9">
    <location>
        <position position="106"/>
    </location>
    <ligand>
        <name>4-amino-2-methyl-5-(diphosphooxymethyl)pyrimidine</name>
        <dbReference type="ChEBI" id="CHEBI:57841"/>
    </ligand>
</feature>
<comment type="caution">
    <text evidence="9">Lacks conserved residue(s) required for the propagation of feature annotation.</text>
</comment>
<dbReference type="PANTHER" id="PTHR20857:SF15">
    <property type="entry name" value="THIAMINE-PHOSPHATE SYNTHASE"/>
    <property type="match status" value="1"/>
</dbReference>
<dbReference type="GO" id="GO:0009228">
    <property type="term" value="P:thiamine biosynthetic process"/>
    <property type="evidence" value="ECO:0007669"/>
    <property type="project" value="UniProtKB-KW"/>
</dbReference>
<feature type="domain" description="Thiamine phosphate synthase/TenI" evidence="12">
    <location>
        <begin position="16"/>
        <end position="191"/>
    </location>
</feature>
<evidence type="ECO:0000259" key="12">
    <source>
        <dbReference type="Pfam" id="PF02581"/>
    </source>
</evidence>
<name>A0A1I2FLE9_9SPHI</name>
<comment type="function">
    <text evidence="9">Condenses 4-methyl-5-(beta-hydroxyethyl)thiazole monophosphate (THZ-P) and 2-methyl-4-amino-5-hydroxymethyl pyrimidine pyrophosphate (HMP-PP) to form thiamine monophosphate (TMP).</text>
</comment>
<dbReference type="STRING" id="34086.SAMN04488084_101717"/>
<dbReference type="InterPro" id="IPR013785">
    <property type="entry name" value="Aldolase_TIM"/>
</dbReference>
<dbReference type="AlphaFoldDB" id="A0A1I2FLE9"/>
<evidence type="ECO:0000256" key="5">
    <source>
        <dbReference type="ARBA" id="ARBA00022977"/>
    </source>
</evidence>
<feature type="binding site" evidence="9">
    <location>
        <position position="168"/>
    </location>
    <ligand>
        <name>2-[(2R,5Z)-2-carboxy-4-methylthiazol-5(2H)-ylidene]ethyl phosphate</name>
        <dbReference type="ChEBI" id="CHEBI:62899"/>
    </ligand>
</feature>
<dbReference type="PANTHER" id="PTHR20857">
    <property type="entry name" value="THIAMINE-PHOSPHATE PYROPHOSPHORYLASE"/>
    <property type="match status" value="1"/>
</dbReference>
<comment type="cofactor">
    <cofactor evidence="9">
        <name>Mg(2+)</name>
        <dbReference type="ChEBI" id="CHEBI:18420"/>
    </cofactor>
    <text evidence="9">Binds 1 Mg(2+) ion per subunit.</text>
</comment>
<dbReference type="Proteomes" id="UP000183129">
    <property type="component" value="Unassembled WGS sequence"/>
</dbReference>
<evidence type="ECO:0000313" key="13">
    <source>
        <dbReference type="EMBL" id="SFF05853.1"/>
    </source>
</evidence>
<feature type="binding site" evidence="9">
    <location>
        <position position="67"/>
    </location>
    <ligand>
        <name>4-amino-2-methyl-5-(diphosphooxymethyl)pyrimidine</name>
        <dbReference type="ChEBI" id="CHEBI:57841"/>
    </ligand>
</feature>
<organism evidence="13 14">
    <name type="scientific">Pedobacter antarcticus</name>
    <dbReference type="NCBI Taxonomy" id="34086"/>
    <lineage>
        <taxon>Bacteria</taxon>
        <taxon>Pseudomonadati</taxon>
        <taxon>Bacteroidota</taxon>
        <taxon>Sphingobacteriia</taxon>
        <taxon>Sphingobacteriales</taxon>
        <taxon>Sphingobacteriaceae</taxon>
        <taxon>Pedobacter</taxon>
    </lineage>
</organism>
<evidence type="ECO:0000256" key="9">
    <source>
        <dbReference type="HAMAP-Rule" id="MF_00097"/>
    </source>
</evidence>
<dbReference type="CDD" id="cd00564">
    <property type="entry name" value="TMP_TenI"/>
    <property type="match status" value="1"/>
</dbReference>
<protein>
    <recommendedName>
        <fullName evidence="9">Thiamine-phosphate synthase</fullName>
        <shortName evidence="9">TP synthase</shortName>
        <shortName evidence="9">TPS</shortName>
        <ecNumber evidence="9">2.5.1.3</ecNumber>
    </recommendedName>
    <alternativeName>
        <fullName evidence="9">Thiamine-phosphate pyrophosphorylase</fullName>
        <shortName evidence="9">TMP pyrophosphorylase</shortName>
        <shortName evidence="9">TMP-PPase</shortName>
    </alternativeName>
</protein>
<proteinExistence type="inferred from homology"/>
<gene>
    <name evidence="9" type="primary">thiE</name>
    <name evidence="13" type="ORF">SAMN03003324_02289</name>
</gene>
<feature type="binding site" evidence="9">
    <location>
        <begin position="132"/>
        <end position="134"/>
    </location>
    <ligand>
        <name>2-[(2R,5Z)-2-carboxy-4-methylthiazol-5(2H)-ylidene]ethyl phosphate</name>
        <dbReference type="ChEBI" id="CHEBI:62899"/>
    </ligand>
</feature>
<dbReference type="EMBL" id="FONS01000004">
    <property type="protein sequence ID" value="SFF05853.1"/>
    <property type="molecule type" value="Genomic_DNA"/>
</dbReference>
<feature type="binding site" evidence="9">
    <location>
        <position position="135"/>
    </location>
    <ligand>
        <name>4-amino-2-methyl-5-(diphosphooxymethyl)pyrimidine</name>
        <dbReference type="ChEBI" id="CHEBI:57841"/>
    </ligand>
</feature>
<keyword evidence="5 9" id="KW-0784">Thiamine biosynthesis</keyword>
<dbReference type="RefSeq" id="WP_037444187.1">
    <property type="nucleotide sequence ID" value="NZ_FONS01000004.1"/>
</dbReference>
<dbReference type="GO" id="GO:0009229">
    <property type="term" value="P:thiamine diphosphate biosynthetic process"/>
    <property type="evidence" value="ECO:0007669"/>
    <property type="project" value="UniProtKB-UniRule"/>
</dbReference>
<feature type="binding site" evidence="9">
    <location>
        <begin position="35"/>
        <end position="39"/>
    </location>
    <ligand>
        <name>4-amino-2-methyl-5-(diphosphooxymethyl)pyrimidine</name>
        <dbReference type="ChEBI" id="CHEBI:57841"/>
    </ligand>
</feature>
<comment type="similarity">
    <text evidence="9 10">Belongs to the thiamine-phosphate synthase family.</text>
</comment>
<dbReference type="InterPro" id="IPR034291">
    <property type="entry name" value="TMP_synthase"/>
</dbReference>
<reference evidence="13 14" key="1">
    <citation type="submission" date="2016-10" db="EMBL/GenBank/DDBJ databases">
        <authorList>
            <person name="de Groot N.N."/>
        </authorList>
    </citation>
    <scope>NUCLEOTIDE SEQUENCE [LARGE SCALE GENOMIC DNA]</scope>
    <source>
        <strain evidence="13 14">ATCC 51969</strain>
    </source>
</reference>
<comment type="catalytic activity">
    <reaction evidence="8 9 10">
        <text>2-[(2R,5Z)-2-carboxy-4-methylthiazol-5(2H)-ylidene]ethyl phosphate + 4-amino-2-methyl-5-(diphosphooxymethyl)pyrimidine + 2 H(+) = thiamine phosphate + CO2 + diphosphate</text>
        <dbReference type="Rhea" id="RHEA:47844"/>
        <dbReference type="ChEBI" id="CHEBI:15378"/>
        <dbReference type="ChEBI" id="CHEBI:16526"/>
        <dbReference type="ChEBI" id="CHEBI:33019"/>
        <dbReference type="ChEBI" id="CHEBI:37575"/>
        <dbReference type="ChEBI" id="CHEBI:57841"/>
        <dbReference type="ChEBI" id="CHEBI:62899"/>
        <dbReference type="EC" id="2.5.1.3"/>
    </reaction>
</comment>
<dbReference type="InterPro" id="IPR036206">
    <property type="entry name" value="ThiamineP_synth_sf"/>
</dbReference>
<evidence type="ECO:0000256" key="4">
    <source>
        <dbReference type="ARBA" id="ARBA00022842"/>
    </source>
</evidence>
<accession>A0A1I2FLE9</accession>
<dbReference type="SUPFAM" id="SSF51391">
    <property type="entry name" value="Thiamin phosphate synthase"/>
    <property type="match status" value="1"/>
</dbReference>
<dbReference type="GO" id="GO:0004789">
    <property type="term" value="F:thiamine-phosphate diphosphorylase activity"/>
    <property type="evidence" value="ECO:0007669"/>
    <property type="project" value="UniProtKB-UniRule"/>
</dbReference>
<keyword evidence="2 9" id="KW-0808">Transferase</keyword>
<sequence>MNTIDKLHYISQQSLTFSHLDAIKKALQFGCKWIQLRIKDESAENVSEIASQARVLCESFQARLIINDYADIALKSGADGLHLGEHDLPVHQARQLLGDRLIIGATANTFEQIVRHAQDGADYIGLGPYRFTSTKKNLSPVLGLDGYARIMEQVNAAKIHIPVIAIGGILTEDLPAILQTGIYGVALSGAITNAADGAVTVRSIKQALSVPALKSVHLN</sequence>
<dbReference type="EC" id="2.5.1.3" evidence="9"/>
<evidence type="ECO:0000256" key="10">
    <source>
        <dbReference type="RuleBase" id="RU003826"/>
    </source>
</evidence>
<dbReference type="HAMAP" id="MF_00097">
    <property type="entry name" value="TMP_synthase"/>
    <property type="match status" value="1"/>
</dbReference>
<dbReference type="GO" id="GO:0005737">
    <property type="term" value="C:cytoplasm"/>
    <property type="evidence" value="ECO:0007669"/>
    <property type="project" value="TreeGrafter"/>
</dbReference>
<dbReference type="UniPathway" id="UPA00060">
    <property type="reaction ID" value="UER00141"/>
</dbReference>